<reference evidence="2 3" key="1">
    <citation type="journal article" date="2019" name="Ecotoxicol. Environ. Saf.">
        <title>Microbial characterization of heavy metal resistant bacterial strains isolated from an electroplating wastewater treatment plant.</title>
        <authorList>
            <person name="Cai X."/>
            <person name="Zheng X."/>
            <person name="Zhang D."/>
            <person name="Iqbal W."/>
            <person name="Liu C."/>
            <person name="Yang B."/>
            <person name="Zhao X."/>
            <person name="Lu X."/>
            <person name="Mao Y."/>
        </authorList>
    </citation>
    <scope>NUCLEOTIDE SEQUENCE [LARGE SCALE GENOMIC DNA]</scope>
    <source>
        <strain evidence="2 3">Co1-1</strain>
    </source>
</reference>
<dbReference type="InterPro" id="IPR023089">
    <property type="entry name" value="YozE_SAM-like"/>
</dbReference>
<protein>
    <recommendedName>
        <fullName evidence="1">YozE SAM-like domain-containing protein</fullName>
    </recommendedName>
</protein>
<dbReference type="InterPro" id="IPR036806">
    <property type="entry name" value="YozE_SAM-like_sf"/>
</dbReference>
<dbReference type="Pfam" id="PF06855">
    <property type="entry name" value="YozE_SAM_like"/>
    <property type="match status" value="1"/>
</dbReference>
<organism evidence="2 3">
    <name type="scientific">Bacillus cereus</name>
    <dbReference type="NCBI Taxonomy" id="1396"/>
    <lineage>
        <taxon>Bacteria</taxon>
        <taxon>Bacillati</taxon>
        <taxon>Bacillota</taxon>
        <taxon>Bacilli</taxon>
        <taxon>Bacillales</taxon>
        <taxon>Bacillaceae</taxon>
        <taxon>Bacillus</taxon>
        <taxon>Bacillus cereus group</taxon>
    </lineage>
</organism>
<evidence type="ECO:0000313" key="3">
    <source>
        <dbReference type="Proteomes" id="UP000321735"/>
    </source>
</evidence>
<dbReference type="EMBL" id="CP031778">
    <property type="protein sequence ID" value="QDZ76020.1"/>
    <property type="molecule type" value="Genomic_DNA"/>
</dbReference>
<accession>A0A9X7LZK9</accession>
<evidence type="ECO:0000313" key="2">
    <source>
        <dbReference type="EMBL" id="QDZ76020.1"/>
    </source>
</evidence>
<evidence type="ECO:0000259" key="1">
    <source>
        <dbReference type="Pfam" id="PF06855"/>
    </source>
</evidence>
<dbReference type="Gene3D" id="1.10.150.260">
    <property type="entry name" value="YozE SAM-like"/>
    <property type="match status" value="1"/>
</dbReference>
<dbReference type="AlphaFoldDB" id="A0A9X7LZK9"/>
<gene>
    <name evidence="2" type="ORF">D0437_24275</name>
</gene>
<feature type="domain" description="YozE SAM-like" evidence="1">
    <location>
        <begin position="4"/>
        <end position="65"/>
    </location>
</feature>
<proteinExistence type="predicted"/>
<dbReference type="RefSeq" id="WP_208742514.1">
    <property type="nucleotide sequence ID" value="NZ_CP031778.1"/>
</dbReference>
<dbReference type="Proteomes" id="UP000321735">
    <property type="component" value="Chromosome"/>
</dbReference>
<sequence length="72" mass="8650">MLTYKEWLLKFKSVDLPIGDIAVDVELDANFPNTKDYARIQKYLETNPTSDSFMRVFEYSFKMYYESTQKKF</sequence>
<dbReference type="SUPFAM" id="SSF140652">
    <property type="entry name" value="YozE-like"/>
    <property type="match status" value="1"/>
</dbReference>
<name>A0A9X7LZK9_BACCE</name>